<name>A0A6B0QY88_9CETA</name>
<evidence type="ECO:0000313" key="1">
    <source>
        <dbReference type="EMBL" id="MXQ82849.1"/>
    </source>
</evidence>
<evidence type="ECO:0000313" key="2">
    <source>
        <dbReference type="Proteomes" id="UP000322234"/>
    </source>
</evidence>
<proteinExistence type="predicted"/>
<sequence length="80" mass="9138">MLRSRFLWRVLHRRDGIDHVALERRGHEAMDTDPPPYHPMRSNCVHFALQLLGPGPNLDPVQVVRTPMTSVSVDVDLTVD</sequence>
<accession>A0A6B0QY88</accession>
<dbReference type="AlphaFoldDB" id="A0A6B0QY88"/>
<reference evidence="1" key="1">
    <citation type="submission" date="2019-10" db="EMBL/GenBank/DDBJ databases">
        <title>The sequence and de novo assembly of the wild yak genome.</title>
        <authorList>
            <person name="Liu Y."/>
        </authorList>
    </citation>
    <scope>NUCLEOTIDE SEQUENCE [LARGE SCALE GENOMIC DNA]</scope>
    <source>
        <strain evidence="1">WY2019</strain>
    </source>
</reference>
<comment type="caution">
    <text evidence="1">The sequence shown here is derived from an EMBL/GenBank/DDBJ whole genome shotgun (WGS) entry which is preliminary data.</text>
</comment>
<keyword evidence="2" id="KW-1185">Reference proteome</keyword>
<gene>
    <name evidence="1" type="ORF">E5288_WYG022628</name>
</gene>
<dbReference type="Proteomes" id="UP000322234">
    <property type="component" value="Unassembled WGS sequence"/>
</dbReference>
<organism evidence="1 2">
    <name type="scientific">Bos mutus</name>
    <name type="common">wild yak</name>
    <dbReference type="NCBI Taxonomy" id="72004"/>
    <lineage>
        <taxon>Eukaryota</taxon>
        <taxon>Metazoa</taxon>
        <taxon>Chordata</taxon>
        <taxon>Craniata</taxon>
        <taxon>Vertebrata</taxon>
        <taxon>Euteleostomi</taxon>
        <taxon>Mammalia</taxon>
        <taxon>Eutheria</taxon>
        <taxon>Laurasiatheria</taxon>
        <taxon>Artiodactyla</taxon>
        <taxon>Ruminantia</taxon>
        <taxon>Pecora</taxon>
        <taxon>Bovidae</taxon>
        <taxon>Bovinae</taxon>
        <taxon>Bos</taxon>
    </lineage>
</organism>
<protein>
    <submittedName>
        <fullName evidence="1">Uncharacterized protein</fullName>
    </submittedName>
</protein>
<dbReference type="EMBL" id="VBQZ03000014">
    <property type="protein sequence ID" value="MXQ82849.1"/>
    <property type="molecule type" value="Genomic_DNA"/>
</dbReference>